<dbReference type="PANTHER" id="PTHR38600:SF2">
    <property type="entry name" value="SLL0088 PROTEIN"/>
    <property type="match status" value="1"/>
</dbReference>
<dbReference type="STRING" id="2034155.BMI79_19835"/>
<keyword evidence="2" id="KW-1185">Reference proteome</keyword>
<dbReference type="RefSeq" id="WP_076943993.1">
    <property type="nucleotide sequence ID" value="NZ_MOXD01000014.1"/>
</dbReference>
<evidence type="ECO:0000313" key="2">
    <source>
        <dbReference type="Proteomes" id="UP000216021"/>
    </source>
</evidence>
<gene>
    <name evidence="1" type="ORF">BMI79_19835</name>
</gene>
<sequence>MKTPELILLQLKTLGPHSAKMLAERLEITPMGIRQHLQSLEKRELVCYEETRTKVGRPTRYWSLTQQGHAQFANSHDRLAKTLLESAHELFGTEGIERLILAREEKLFRRYAEELAKEENPLGKLSRLVRLRQHDGYMAELLDHPQGKLLVENHCPIGVAANACSKLCNSELQLFHRLLGQGYQIERTAHAISGSRHCAYLIQTQEL</sequence>
<organism evidence="1 2">
    <name type="scientific">Serratia oryzae</name>
    <dbReference type="NCBI Taxonomy" id="2034155"/>
    <lineage>
        <taxon>Bacteria</taxon>
        <taxon>Pseudomonadati</taxon>
        <taxon>Pseudomonadota</taxon>
        <taxon>Gammaproteobacteria</taxon>
        <taxon>Enterobacterales</taxon>
        <taxon>Yersiniaceae</taxon>
        <taxon>Serratia</taxon>
    </lineage>
</organism>
<reference evidence="1 2" key="1">
    <citation type="submission" date="2016-11" db="EMBL/GenBank/DDBJ databases">
        <title>Rahnella oryzae sp. nov., isolated from rice root.</title>
        <authorList>
            <person name="Zhang X.-X."/>
            <person name="Zhang J."/>
        </authorList>
    </citation>
    <scope>NUCLEOTIDE SEQUENCE [LARGE SCALE GENOMIC DNA]</scope>
    <source>
        <strain evidence="1 2">J11-6</strain>
    </source>
</reference>
<evidence type="ECO:0000313" key="1">
    <source>
        <dbReference type="EMBL" id="OMQ20164.1"/>
    </source>
</evidence>
<dbReference type="OrthoDB" id="155998at2"/>
<dbReference type="SUPFAM" id="SSF46785">
    <property type="entry name" value="Winged helix' DNA-binding domain"/>
    <property type="match status" value="1"/>
</dbReference>
<dbReference type="EMBL" id="MOXD01000014">
    <property type="protein sequence ID" value="OMQ20164.1"/>
    <property type="molecule type" value="Genomic_DNA"/>
</dbReference>
<dbReference type="InterPro" id="IPR036390">
    <property type="entry name" value="WH_DNA-bd_sf"/>
</dbReference>
<dbReference type="InterPro" id="IPR036388">
    <property type="entry name" value="WH-like_DNA-bd_sf"/>
</dbReference>
<accession>A0A1S8CEW0</accession>
<protein>
    <submittedName>
        <fullName evidence="1">Transcriptional regulator</fullName>
    </submittedName>
</protein>
<comment type="caution">
    <text evidence="1">The sequence shown here is derived from an EMBL/GenBank/DDBJ whole genome shotgun (WGS) entry which is preliminary data.</text>
</comment>
<dbReference type="Gene3D" id="1.10.10.10">
    <property type="entry name" value="Winged helix-like DNA-binding domain superfamily/Winged helix DNA-binding domain"/>
    <property type="match status" value="1"/>
</dbReference>
<dbReference type="Proteomes" id="UP000216021">
    <property type="component" value="Unassembled WGS sequence"/>
</dbReference>
<dbReference type="AlphaFoldDB" id="A0A1S8CEW0"/>
<dbReference type="PANTHER" id="PTHR38600">
    <property type="entry name" value="TRANSCRIPTIONAL REGULATORY PROTEIN"/>
    <property type="match status" value="1"/>
</dbReference>
<name>A0A1S8CEW0_9GAMM</name>
<proteinExistence type="predicted"/>